<evidence type="ECO:0000256" key="8">
    <source>
        <dbReference type="ARBA" id="ARBA00023163"/>
    </source>
</evidence>
<dbReference type="GO" id="GO:0008270">
    <property type="term" value="F:zinc ion binding"/>
    <property type="evidence" value="ECO:0007669"/>
    <property type="project" value="UniProtKB-KW"/>
</dbReference>
<organism evidence="13 14">
    <name type="scientific">Trichoplax adhaerens</name>
    <name type="common">Trichoplax reptans</name>
    <dbReference type="NCBI Taxonomy" id="10228"/>
    <lineage>
        <taxon>Eukaryota</taxon>
        <taxon>Metazoa</taxon>
        <taxon>Placozoa</taxon>
        <taxon>Uniplacotomia</taxon>
        <taxon>Trichoplacea</taxon>
        <taxon>Trichoplacidae</taxon>
        <taxon>Trichoplax</taxon>
    </lineage>
</organism>
<dbReference type="PhylomeDB" id="B3S326"/>
<dbReference type="InterPro" id="IPR014756">
    <property type="entry name" value="Ig_E-set"/>
</dbReference>
<name>B3S326_TRIAD</name>
<dbReference type="RefSeq" id="XP_002114759.1">
    <property type="nucleotide sequence ID" value="XM_002114723.1"/>
</dbReference>
<accession>B3S326</accession>
<dbReference type="KEGG" id="tad:TRIADDRAFT_28406"/>
<keyword evidence="6 10" id="KW-0805">Transcription regulation</keyword>
<gene>
    <name evidence="13" type="ORF">TRIADDRAFT_28406</name>
</gene>
<keyword evidence="8 10" id="KW-0804">Transcription</keyword>
<evidence type="ECO:0000313" key="14">
    <source>
        <dbReference type="Proteomes" id="UP000009022"/>
    </source>
</evidence>
<dbReference type="HOGENOM" id="CLU_016320_0_0_1"/>
<dbReference type="STRING" id="10228.B3S326"/>
<keyword evidence="5 10" id="KW-0862">Zinc</keyword>
<dbReference type="Pfam" id="PF16422">
    <property type="entry name" value="COE1_DBD"/>
    <property type="match status" value="1"/>
</dbReference>
<evidence type="ECO:0000256" key="6">
    <source>
        <dbReference type="ARBA" id="ARBA00023015"/>
    </source>
</evidence>
<dbReference type="CDD" id="cd11606">
    <property type="entry name" value="COE_DBD"/>
    <property type="match status" value="1"/>
</dbReference>
<evidence type="ECO:0000256" key="4">
    <source>
        <dbReference type="ARBA" id="ARBA00022771"/>
    </source>
</evidence>
<evidence type="ECO:0000256" key="10">
    <source>
        <dbReference type="RuleBase" id="RU004489"/>
    </source>
</evidence>
<dbReference type="InterPro" id="IPR003523">
    <property type="entry name" value="Transcription_factor_COE"/>
</dbReference>
<keyword evidence="7 10" id="KW-0238">DNA-binding</keyword>
<evidence type="ECO:0000256" key="5">
    <source>
        <dbReference type="ARBA" id="ARBA00022833"/>
    </source>
</evidence>
<dbReference type="GO" id="GO:0005634">
    <property type="term" value="C:nucleus"/>
    <property type="evidence" value="ECO:0007669"/>
    <property type="project" value="UniProtKB-SubCell"/>
</dbReference>
<dbReference type="SUPFAM" id="SSF81296">
    <property type="entry name" value="E set domains"/>
    <property type="match status" value="1"/>
</dbReference>
<dbReference type="InterPro" id="IPR002909">
    <property type="entry name" value="IPT_dom"/>
</dbReference>
<dbReference type="FunCoup" id="B3S326">
    <property type="interactions" value="544"/>
</dbReference>
<keyword evidence="14" id="KW-1185">Reference proteome</keyword>
<dbReference type="GO" id="GO:0000981">
    <property type="term" value="F:DNA-binding transcription factor activity, RNA polymerase II-specific"/>
    <property type="evidence" value="ECO:0000318"/>
    <property type="project" value="GO_Central"/>
</dbReference>
<comment type="subcellular location">
    <subcellularLocation>
        <location evidence="1 10">Nucleus</location>
    </subcellularLocation>
</comment>
<dbReference type="PANTHER" id="PTHR10747">
    <property type="entry name" value="TRANSCRIPTION FACTOR COE FAMILY MEMBER"/>
    <property type="match status" value="1"/>
</dbReference>
<dbReference type="InterPro" id="IPR013783">
    <property type="entry name" value="Ig-like_fold"/>
</dbReference>
<evidence type="ECO:0000256" key="3">
    <source>
        <dbReference type="ARBA" id="ARBA00022723"/>
    </source>
</evidence>
<dbReference type="GeneID" id="6755971"/>
<dbReference type="OMA" id="ERIIFAY"/>
<evidence type="ECO:0000256" key="7">
    <source>
        <dbReference type="ARBA" id="ARBA00023125"/>
    </source>
</evidence>
<feature type="domain" description="IPT/TIG" evidence="11">
    <location>
        <begin position="210"/>
        <end position="292"/>
    </location>
</feature>
<dbReference type="InterPro" id="IPR032200">
    <property type="entry name" value="COE_DBD"/>
</dbReference>
<evidence type="ECO:0000256" key="1">
    <source>
        <dbReference type="ARBA" id="ARBA00004123"/>
    </source>
</evidence>
<evidence type="ECO:0000256" key="2">
    <source>
        <dbReference type="ARBA" id="ARBA00010340"/>
    </source>
</evidence>
<dbReference type="InParanoid" id="B3S326"/>
<keyword evidence="4 10" id="KW-0863">Zinc-finger</keyword>
<dbReference type="EMBL" id="DS985248">
    <property type="protein sequence ID" value="EDV22893.1"/>
    <property type="molecule type" value="Genomic_DNA"/>
</dbReference>
<feature type="domain" description="Transcription factor COE DNA-binding" evidence="12">
    <location>
        <begin position="3"/>
        <end position="200"/>
    </location>
</feature>
<evidence type="ECO:0000313" key="13">
    <source>
        <dbReference type="EMBL" id="EDV22893.1"/>
    </source>
</evidence>
<dbReference type="AlphaFoldDB" id="B3S326"/>
<dbReference type="Pfam" id="PF01833">
    <property type="entry name" value="TIG"/>
    <property type="match status" value="1"/>
</dbReference>
<dbReference type="Gene3D" id="2.60.40.3180">
    <property type="entry name" value="Transcription factor COE1, DNA-binding domain"/>
    <property type="match status" value="1"/>
</dbReference>
<dbReference type="GO" id="GO:0006357">
    <property type="term" value="P:regulation of transcription by RNA polymerase II"/>
    <property type="evidence" value="ECO:0000318"/>
    <property type="project" value="GO_Central"/>
</dbReference>
<dbReference type="InterPro" id="IPR038173">
    <property type="entry name" value="COE_DBD_sf"/>
</dbReference>
<dbReference type="CTD" id="6755971"/>
<reference evidence="13 14" key="1">
    <citation type="journal article" date="2008" name="Nature">
        <title>The Trichoplax genome and the nature of placozoans.</title>
        <authorList>
            <person name="Srivastava M."/>
            <person name="Begovic E."/>
            <person name="Chapman J."/>
            <person name="Putnam N.H."/>
            <person name="Hellsten U."/>
            <person name="Kawashima T."/>
            <person name="Kuo A."/>
            <person name="Mitros T."/>
            <person name="Salamov A."/>
            <person name="Carpenter M.L."/>
            <person name="Signorovitch A.Y."/>
            <person name="Moreno M.A."/>
            <person name="Kamm K."/>
            <person name="Grimwood J."/>
            <person name="Schmutz J."/>
            <person name="Shapiro H."/>
            <person name="Grigoriev I.V."/>
            <person name="Buss L.W."/>
            <person name="Schierwater B."/>
            <person name="Dellaporta S.L."/>
            <person name="Rokhsar D.S."/>
        </authorList>
    </citation>
    <scope>NUCLEOTIDE SEQUENCE [LARGE SCALE GENOMIC DNA]</scope>
    <source>
        <strain evidence="13 14">Grell-BS-1999</strain>
    </source>
</reference>
<evidence type="ECO:0000259" key="11">
    <source>
        <dbReference type="Pfam" id="PF01833"/>
    </source>
</evidence>
<keyword evidence="10" id="KW-0217">Developmental protein</keyword>
<dbReference type="GO" id="GO:0000978">
    <property type="term" value="F:RNA polymerase II cis-regulatory region sequence-specific DNA binding"/>
    <property type="evidence" value="ECO:0000318"/>
    <property type="project" value="GO_Central"/>
</dbReference>
<evidence type="ECO:0000259" key="12">
    <source>
        <dbReference type="Pfam" id="PF16422"/>
    </source>
</evidence>
<evidence type="ECO:0008006" key="15">
    <source>
        <dbReference type="Google" id="ProtNLM"/>
    </source>
</evidence>
<proteinExistence type="inferred from homology"/>
<evidence type="ECO:0000256" key="9">
    <source>
        <dbReference type="ARBA" id="ARBA00023242"/>
    </source>
</evidence>
<keyword evidence="3 10" id="KW-0479">Metal-binding</keyword>
<dbReference type="FunFam" id="2.60.40.3180:FF:000004">
    <property type="entry name" value="Transcription factor COE1"/>
    <property type="match status" value="1"/>
</dbReference>
<sequence length="344" mass="39581">MLSLVKIHFEKQPPSNLRKSNFFHFVLSFHDCNQRLVEVEMAKFVDFIQDIRVSDNVVISNGATYKLHLRFDNGLKIEKELCIRLVDSVSKELIRYEGQEKNSELRRVLLTHEIMCSRCSEKKSCGNRNETPSDPVIVDKYFIKVFLKCNQNCLRNAGNPRESRRFQLAICASSKSLEDVLSYSDNIFVHNNSKYGRQPKKQGSNDNESPRIRALCPDEGWVTGYTSVVIIGDNFYEGLQVAFGNVYVWSELISPHAIKVQTPPMQSPGTVDVTLSFKSRQYCRNKPGKFMYSAVEPTLELRFQRLAQMMPGYTGETDRLAKVNKCASERIIFAYYLRLRALIM</sequence>
<dbReference type="Proteomes" id="UP000009022">
    <property type="component" value="Unassembled WGS sequence"/>
</dbReference>
<dbReference type="eggNOG" id="KOG3836">
    <property type="taxonomic scope" value="Eukaryota"/>
</dbReference>
<protein>
    <recommendedName>
        <fullName evidence="15">IPT/TIG domain-containing protein</fullName>
    </recommendedName>
</protein>
<dbReference type="OrthoDB" id="25246at2759"/>
<dbReference type="Gene3D" id="2.60.40.10">
    <property type="entry name" value="Immunoglobulins"/>
    <property type="match status" value="1"/>
</dbReference>
<comment type="similarity">
    <text evidence="2 10">Belongs to the COE family.</text>
</comment>
<keyword evidence="9 10" id="KW-0539">Nucleus</keyword>